<dbReference type="EMBL" id="CP036299">
    <property type="protein sequence ID" value="QDV28722.1"/>
    <property type="molecule type" value="Genomic_DNA"/>
</dbReference>
<dbReference type="EC" id="2.7.7.-" evidence="4"/>
<organism evidence="4 5">
    <name type="scientific">Planctopirus ephydatiae</name>
    <dbReference type="NCBI Taxonomy" id="2528019"/>
    <lineage>
        <taxon>Bacteria</taxon>
        <taxon>Pseudomonadati</taxon>
        <taxon>Planctomycetota</taxon>
        <taxon>Planctomycetia</taxon>
        <taxon>Planctomycetales</taxon>
        <taxon>Planctomycetaceae</taxon>
        <taxon>Planctopirus</taxon>
    </lineage>
</organism>
<comment type="similarity">
    <text evidence="1">Belongs to the UDPGP type 1 family.</text>
</comment>
<evidence type="ECO:0000313" key="4">
    <source>
        <dbReference type="EMBL" id="QDV28722.1"/>
    </source>
</evidence>
<dbReference type="GO" id="GO:0070569">
    <property type="term" value="F:uridylyltransferase activity"/>
    <property type="evidence" value="ECO:0007669"/>
    <property type="project" value="InterPro"/>
</dbReference>
<dbReference type="InterPro" id="IPR039741">
    <property type="entry name" value="UDP-sugar_pyrophosphorylase"/>
</dbReference>
<dbReference type="InterPro" id="IPR002618">
    <property type="entry name" value="UDPGP_fam"/>
</dbReference>
<keyword evidence="5" id="KW-1185">Reference proteome</keyword>
<proteinExistence type="inferred from homology"/>
<dbReference type="RefSeq" id="WP_145295498.1">
    <property type="nucleotide sequence ID" value="NZ_CP036299.1"/>
</dbReference>
<dbReference type="AlphaFoldDB" id="A0A518GJF6"/>
<accession>A0A518GJF6</accession>
<sequence length="489" mass="53516">MTRPFPADAEHKEIEQARGLLVEAGYGKLAGWLQTLPAVSRSKLAREILAIDWPLLKHAVAAKQITTAPANGANSPPSRAVAPEQLIRQPKDSNDFSAWRTAAERGRDLLKKGQVVLMVVAGGQGTRLGFSHPKGQYPIGPVSQASLFQIFCEQIRALEKEVGVVLPYCLMTSDSTHEATMLFFEANEFFGLSKEQVHFFKQGNLPALDSRTGEPLLATADSLAMSPDGHGGMLRAFRESGLLDKFLSEGCTTLYYHQIDNPAAILAEPAFLGWHARYDSQVSTKVVAKTSASERMGVVVSIDGATQIIEYSDMPAELAQRVDARGQLQLWAGNTAIHLFDLAFLKGLDGDCALPLHVAHKPVGCFDIESRQMISTAEPNAWKFERFIFDTLPLAKSSLVVEADRSREFLPVKNRDGADSPASVRQALLDLHRSWLLQAGAKVSPGVKVEISPLVARDLETLAGKLPPGIEFHQDVYLDEKFLQSLKRA</sequence>
<dbReference type="SUPFAM" id="SSF53448">
    <property type="entry name" value="Nucleotide-diphospho-sugar transferases"/>
    <property type="match status" value="1"/>
</dbReference>
<evidence type="ECO:0000256" key="2">
    <source>
        <dbReference type="ARBA" id="ARBA00022679"/>
    </source>
</evidence>
<dbReference type="PANTHER" id="PTHR11952:SF2">
    <property type="entry name" value="LD24639P"/>
    <property type="match status" value="1"/>
</dbReference>
<evidence type="ECO:0000256" key="1">
    <source>
        <dbReference type="ARBA" id="ARBA00010401"/>
    </source>
</evidence>
<dbReference type="OrthoDB" id="9806910at2"/>
<name>A0A518GJF6_9PLAN</name>
<evidence type="ECO:0000256" key="3">
    <source>
        <dbReference type="ARBA" id="ARBA00022695"/>
    </source>
</evidence>
<dbReference type="KEGG" id="peh:Spb1_05870"/>
<reference evidence="4 5" key="1">
    <citation type="submission" date="2019-02" db="EMBL/GenBank/DDBJ databases">
        <title>Deep-cultivation of Planctomycetes and their phenomic and genomic characterization uncovers novel biology.</title>
        <authorList>
            <person name="Wiegand S."/>
            <person name="Jogler M."/>
            <person name="Boedeker C."/>
            <person name="Pinto D."/>
            <person name="Vollmers J."/>
            <person name="Rivas-Marin E."/>
            <person name="Kohn T."/>
            <person name="Peeters S.H."/>
            <person name="Heuer A."/>
            <person name="Rast P."/>
            <person name="Oberbeckmann S."/>
            <person name="Bunk B."/>
            <person name="Jeske O."/>
            <person name="Meyerdierks A."/>
            <person name="Storesund J.E."/>
            <person name="Kallscheuer N."/>
            <person name="Luecker S."/>
            <person name="Lage O.M."/>
            <person name="Pohl T."/>
            <person name="Merkel B.J."/>
            <person name="Hornburger P."/>
            <person name="Mueller R.-W."/>
            <person name="Bruemmer F."/>
            <person name="Labrenz M."/>
            <person name="Spormann A.M."/>
            <person name="Op den Camp H."/>
            <person name="Overmann J."/>
            <person name="Amann R."/>
            <person name="Jetten M.S.M."/>
            <person name="Mascher T."/>
            <person name="Medema M.H."/>
            <person name="Devos D.P."/>
            <person name="Kaster A.-K."/>
            <person name="Ovreas L."/>
            <person name="Rohde M."/>
            <person name="Galperin M.Y."/>
            <person name="Jogler C."/>
        </authorList>
    </citation>
    <scope>NUCLEOTIDE SEQUENCE [LARGE SCALE GENOMIC DNA]</scope>
    <source>
        <strain evidence="4 5">Spb1</strain>
    </source>
</reference>
<gene>
    <name evidence="4" type="ORF">Spb1_05870</name>
</gene>
<keyword evidence="2 4" id="KW-0808">Transferase</keyword>
<dbReference type="Proteomes" id="UP000315349">
    <property type="component" value="Chromosome"/>
</dbReference>
<dbReference type="Pfam" id="PF01704">
    <property type="entry name" value="UDPGP"/>
    <property type="match status" value="1"/>
</dbReference>
<protein>
    <submittedName>
        <fullName evidence="4">Putative uridylyltransferase</fullName>
        <ecNumber evidence="4">2.7.7.-</ecNumber>
    </submittedName>
</protein>
<dbReference type="PANTHER" id="PTHR11952">
    <property type="entry name" value="UDP- GLUCOSE PYROPHOSPHORYLASE"/>
    <property type="match status" value="1"/>
</dbReference>
<keyword evidence="3 4" id="KW-0548">Nucleotidyltransferase</keyword>
<evidence type="ECO:0000313" key="5">
    <source>
        <dbReference type="Proteomes" id="UP000315349"/>
    </source>
</evidence>
<dbReference type="Gene3D" id="3.90.550.10">
    <property type="entry name" value="Spore Coat Polysaccharide Biosynthesis Protein SpsA, Chain A"/>
    <property type="match status" value="1"/>
</dbReference>
<dbReference type="InterPro" id="IPR029044">
    <property type="entry name" value="Nucleotide-diphossugar_trans"/>
</dbReference>